<protein>
    <submittedName>
        <fullName evidence="1">Uncharacterized protein</fullName>
    </submittedName>
</protein>
<name>A0A0D2KUL4_HYPSF</name>
<organism evidence="1 2">
    <name type="scientific">Hypholoma sublateritium (strain FD-334 SS-4)</name>
    <dbReference type="NCBI Taxonomy" id="945553"/>
    <lineage>
        <taxon>Eukaryota</taxon>
        <taxon>Fungi</taxon>
        <taxon>Dikarya</taxon>
        <taxon>Basidiomycota</taxon>
        <taxon>Agaricomycotina</taxon>
        <taxon>Agaricomycetes</taxon>
        <taxon>Agaricomycetidae</taxon>
        <taxon>Agaricales</taxon>
        <taxon>Agaricineae</taxon>
        <taxon>Strophariaceae</taxon>
        <taxon>Hypholoma</taxon>
    </lineage>
</organism>
<dbReference type="AlphaFoldDB" id="A0A0D2KUL4"/>
<evidence type="ECO:0000313" key="2">
    <source>
        <dbReference type="Proteomes" id="UP000054270"/>
    </source>
</evidence>
<proteinExistence type="predicted"/>
<accession>A0A0D2KUL4</accession>
<sequence>MLVNSLYIDRIGHSLATAPLPSIYRRHFPPLAPCRRDPCCLDGVFSDEVLAIDTTQSTKLVTEPYFDLPNIQGAYDYPPARCLSPLLTEALRAAVSPIPYGDLFALFDKPPTQCTLVIDAGFNFKSSNNNSAGCIMMVTRESYR</sequence>
<dbReference type="OrthoDB" id="6220758at2759"/>
<reference evidence="2" key="1">
    <citation type="submission" date="2014-04" db="EMBL/GenBank/DDBJ databases">
        <title>Evolutionary Origins and Diversification of the Mycorrhizal Mutualists.</title>
        <authorList>
            <consortium name="DOE Joint Genome Institute"/>
            <consortium name="Mycorrhizal Genomics Consortium"/>
            <person name="Kohler A."/>
            <person name="Kuo A."/>
            <person name="Nagy L.G."/>
            <person name="Floudas D."/>
            <person name="Copeland A."/>
            <person name="Barry K.W."/>
            <person name="Cichocki N."/>
            <person name="Veneault-Fourrey C."/>
            <person name="LaButti K."/>
            <person name="Lindquist E.A."/>
            <person name="Lipzen A."/>
            <person name="Lundell T."/>
            <person name="Morin E."/>
            <person name="Murat C."/>
            <person name="Riley R."/>
            <person name="Ohm R."/>
            <person name="Sun H."/>
            <person name="Tunlid A."/>
            <person name="Henrissat B."/>
            <person name="Grigoriev I.V."/>
            <person name="Hibbett D.S."/>
            <person name="Martin F."/>
        </authorList>
    </citation>
    <scope>NUCLEOTIDE SEQUENCE [LARGE SCALE GENOMIC DNA]</scope>
    <source>
        <strain evidence="2">FD-334 SS-4</strain>
    </source>
</reference>
<dbReference type="STRING" id="945553.A0A0D2KUL4"/>
<dbReference type="EMBL" id="KN817590">
    <property type="protein sequence ID" value="KJA18367.1"/>
    <property type="molecule type" value="Genomic_DNA"/>
</dbReference>
<evidence type="ECO:0000313" key="1">
    <source>
        <dbReference type="EMBL" id="KJA18367.1"/>
    </source>
</evidence>
<gene>
    <name evidence="1" type="ORF">HYPSUDRAFT_205475</name>
</gene>
<keyword evidence="2" id="KW-1185">Reference proteome</keyword>
<dbReference type="Proteomes" id="UP000054270">
    <property type="component" value="Unassembled WGS sequence"/>
</dbReference>